<dbReference type="PROSITE" id="PS50287">
    <property type="entry name" value="SRCR_2"/>
    <property type="match status" value="1"/>
</dbReference>
<dbReference type="EMBL" id="CAJHNH020002935">
    <property type="protein sequence ID" value="CAG5128123.1"/>
    <property type="molecule type" value="Genomic_DNA"/>
</dbReference>
<proteinExistence type="predicted"/>
<feature type="domain" description="SRCR" evidence="3">
    <location>
        <begin position="11"/>
        <end position="49"/>
    </location>
</feature>
<comment type="caution">
    <text evidence="2">Lacks conserved residue(s) required for the propagation of feature annotation.</text>
</comment>
<accession>A0A8S3ZFE8</accession>
<keyword evidence="5" id="KW-1185">Reference proteome</keyword>
<evidence type="ECO:0000256" key="1">
    <source>
        <dbReference type="ARBA" id="ARBA00023157"/>
    </source>
</evidence>
<evidence type="ECO:0000313" key="5">
    <source>
        <dbReference type="Proteomes" id="UP000678393"/>
    </source>
</evidence>
<dbReference type="Proteomes" id="UP000678393">
    <property type="component" value="Unassembled WGS sequence"/>
</dbReference>
<protein>
    <recommendedName>
        <fullName evidence="3">SRCR domain-containing protein</fullName>
    </recommendedName>
</protein>
<comment type="caution">
    <text evidence="4">The sequence shown here is derived from an EMBL/GenBank/DDBJ whole genome shotgun (WGS) entry which is preliminary data.</text>
</comment>
<evidence type="ECO:0000256" key="2">
    <source>
        <dbReference type="PROSITE-ProRule" id="PRU00196"/>
    </source>
</evidence>
<keyword evidence="1" id="KW-1015">Disulfide bond</keyword>
<gene>
    <name evidence="4" type="ORF">CUNI_LOCUS13681</name>
</gene>
<dbReference type="AlphaFoldDB" id="A0A8S3ZFE8"/>
<dbReference type="Gene3D" id="3.10.250.10">
    <property type="entry name" value="SRCR-like domain"/>
    <property type="match status" value="1"/>
</dbReference>
<reference evidence="4" key="1">
    <citation type="submission" date="2021-04" db="EMBL/GenBank/DDBJ databases">
        <authorList>
            <consortium name="Molecular Ecology Group"/>
        </authorList>
    </citation>
    <scope>NUCLEOTIDE SEQUENCE</scope>
</reference>
<feature type="non-terminal residue" evidence="4">
    <location>
        <position position="81"/>
    </location>
</feature>
<dbReference type="SUPFAM" id="SSF56487">
    <property type="entry name" value="SRCR-like"/>
    <property type="match status" value="1"/>
</dbReference>
<feature type="non-terminal residue" evidence="4">
    <location>
        <position position="1"/>
    </location>
</feature>
<dbReference type="OrthoDB" id="5979691at2759"/>
<dbReference type="GO" id="GO:0016020">
    <property type="term" value="C:membrane"/>
    <property type="evidence" value="ECO:0007669"/>
    <property type="project" value="InterPro"/>
</dbReference>
<dbReference type="InterPro" id="IPR036772">
    <property type="entry name" value="SRCR-like_dom_sf"/>
</dbReference>
<evidence type="ECO:0000259" key="3">
    <source>
        <dbReference type="PROSITE" id="PS50287"/>
    </source>
</evidence>
<name>A0A8S3ZFE8_9EUPU</name>
<evidence type="ECO:0000313" key="4">
    <source>
        <dbReference type="EMBL" id="CAG5128123.1"/>
    </source>
</evidence>
<dbReference type="Pfam" id="PF15494">
    <property type="entry name" value="SRCR_2"/>
    <property type="match status" value="1"/>
</dbReference>
<dbReference type="InterPro" id="IPR001190">
    <property type="entry name" value="SRCR"/>
</dbReference>
<organism evidence="4 5">
    <name type="scientific">Candidula unifasciata</name>
    <dbReference type="NCBI Taxonomy" id="100452"/>
    <lineage>
        <taxon>Eukaryota</taxon>
        <taxon>Metazoa</taxon>
        <taxon>Spiralia</taxon>
        <taxon>Lophotrochozoa</taxon>
        <taxon>Mollusca</taxon>
        <taxon>Gastropoda</taxon>
        <taxon>Heterobranchia</taxon>
        <taxon>Euthyneura</taxon>
        <taxon>Panpulmonata</taxon>
        <taxon>Eupulmonata</taxon>
        <taxon>Stylommatophora</taxon>
        <taxon>Helicina</taxon>
        <taxon>Helicoidea</taxon>
        <taxon>Geomitridae</taxon>
        <taxon>Candidula</taxon>
    </lineage>
</organism>
<sequence>RMDKEFDDDVLEVFNSATAKWEAVCKEGWTPEFSDLTCRQLGYKSALTTVYVQESSLNKSKISELRNGSETDKLQSYLQKG</sequence>